<keyword evidence="3" id="KW-1185">Reference proteome</keyword>
<protein>
    <submittedName>
        <fullName evidence="2">XRE family transcriptional regulator</fullName>
    </submittedName>
</protein>
<dbReference type="InterPro" id="IPR043917">
    <property type="entry name" value="DUF5753"/>
</dbReference>
<gene>
    <name evidence="2" type="ORF">H0264_01975</name>
</gene>
<organism evidence="2 3">
    <name type="scientific">Nocardia huaxiensis</name>
    <dbReference type="NCBI Taxonomy" id="2755382"/>
    <lineage>
        <taxon>Bacteria</taxon>
        <taxon>Bacillati</taxon>
        <taxon>Actinomycetota</taxon>
        <taxon>Actinomycetes</taxon>
        <taxon>Mycobacteriales</taxon>
        <taxon>Nocardiaceae</taxon>
        <taxon>Nocardia</taxon>
    </lineage>
</organism>
<feature type="domain" description="DUF5753" evidence="1">
    <location>
        <begin position="102"/>
        <end position="284"/>
    </location>
</feature>
<reference evidence="2 3" key="1">
    <citation type="submission" date="2020-07" db="EMBL/GenBank/DDBJ databases">
        <authorList>
            <person name="Zhuang K."/>
            <person name="Ran Y."/>
        </authorList>
    </citation>
    <scope>NUCLEOTIDE SEQUENCE [LARGE SCALE GENOMIC DNA]</scope>
    <source>
        <strain evidence="2 3">WCH-YHL-001</strain>
    </source>
</reference>
<evidence type="ECO:0000259" key="1">
    <source>
        <dbReference type="Pfam" id="PF19054"/>
    </source>
</evidence>
<name>A0A7D6ZMU6_9NOCA</name>
<evidence type="ECO:0000313" key="3">
    <source>
        <dbReference type="Proteomes" id="UP000515512"/>
    </source>
</evidence>
<sequence length="292" mass="32215">MDFGNFMKGLREKAPHPAQGAAALHLEISRQVIIRLEEGTPTKLGTIHIRSLLDFYEATPDERTAALALWQEVRDQDKTAKAQGNSKGFWKAYSDQVAPNFPKFLRLEGAADRIFSHQLVIVPGMLQTPDYRRAIIRMTEPGLSAVDVERRVELTARRQTRLDERDFSLNVVLSEAVLRHQPGVPSVMAAQLRSMIEVGERDNVSIRVVPYSVGPHAGLAILAFTLLGFPKGASGLSLPPVVFVEGAIGSMFHEHADEVGQYQQAIDGLRAVALTEQGTRELLLQVAKEYAA</sequence>
<dbReference type="Proteomes" id="UP000515512">
    <property type="component" value="Chromosome"/>
</dbReference>
<dbReference type="Pfam" id="PF19054">
    <property type="entry name" value="DUF5753"/>
    <property type="match status" value="1"/>
</dbReference>
<dbReference type="RefSeq" id="WP_181582379.1">
    <property type="nucleotide sequence ID" value="NZ_CP059399.1"/>
</dbReference>
<proteinExistence type="predicted"/>
<dbReference type="EMBL" id="CP059399">
    <property type="protein sequence ID" value="QLY31183.1"/>
    <property type="molecule type" value="Genomic_DNA"/>
</dbReference>
<dbReference type="KEGG" id="nhu:H0264_01975"/>
<dbReference type="AlphaFoldDB" id="A0A7D6ZMU6"/>
<evidence type="ECO:0000313" key="2">
    <source>
        <dbReference type="EMBL" id="QLY31183.1"/>
    </source>
</evidence>
<accession>A0A7D6ZMU6</accession>